<name>A0A817M0R3_9BILA</name>
<keyword evidence="2" id="KW-1133">Transmembrane helix</keyword>
<evidence type="ECO:0000256" key="1">
    <source>
        <dbReference type="SAM" id="MobiDB-lite"/>
    </source>
</evidence>
<feature type="transmembrane region" description="Helical" evidence="2">
    <location>
        <begin position="44"/>
        <end position="67"/>
    </location>
</feature>
<organism evidence="3 4">
    <name type="scientific">Rotaria socialis</name>
    <dbReference type="NCBI Taxonomy" id="392032"/>
    <lineage>
        <taxon>Eukaryota</taxon>
        <taxon>Metazoa</taxon>
        <taxon>Spiralia</taxon>
        <taxon>Gnathifera</taxon>
        <taxon>Rotifera</taxon>
        <taxon>Eurotatoria</taxon>
        <taxon>Bdelloidea</taxon>
        <taxon>Philodinida</taxon>
        <taxon>Philodinidae</taxon>
        <taxon>Rotaria</taxon>
    </lineage>
</organism>
<sequence>MAQYLSFILKNDTTLLSQGIDENLFGEENDNIYDGNDLHYKIPFWIGAIVISLLLLSIIIATIRYCFYALCSSHIETEKIALMPAKSPCSSSNVPIKIQRQTSKLPDRILYNLSDENDTSLSSIEQSQDQESAITIIPINRHHSRSHLTSSRRHHKTDDVDHTKNDYFSPKQISTSQISIDFRKRINGIYVLPVSPTLSSPSSSTINPDEIKKFGSKTMPSRSGKSSSSSADIHHDFEFSGIQNNSFTDSPKSNDRILRFIEPPLQPPPLPPIISQTNLYHNNKSSSSSSSKQHSAAVDLKLNINTLPLNTFEENKMKRTSAPPVACRTRKPLQLSVGLDELTNQSNENNFRLTLEPSPQDDCSERTWPQPPESLTTSIISRPSSISYDHLIPTIIMHQNSTTNRFHRHQHDADIILTESET</sequence>
<feature type="compositionally biased region" description="Low complexity" evidence="1">
    <location>
        <begin position="221"/>
        <end position="230"/>
    </location>
</feature>
<feature type="compositionally biased region" description="Basic and acidic residues" evidence="1">
    <location>
        <begin position="156"/>
        <end position="165"/>
    </location>
</feature>
<protein>
    <submittedName>
        <fullName evidence="3">Uncharacterized protein</fullName>
    </submittedName>
</protein>
<feature type="region of interest" description="Disordered" evidence="1">
    <location>
        <begin position="356"/>
        <end position="375"/>
    </location>
</feature>
<dbReference type="AlphaFoldDB" id="A0A817M0R3"/>
<keyword evidence="2" id="KW-0472">Membrane</keyword>
<evidence type="ECO:0000313" key="4">
    <source>
        <dbReference type="Proteomes" id="UP000663825"/>
    </source>
</evidence>
<reference evidence="3" key="1">
    <citation type="submission" date="2021-02" db="EMBL/GenBank/DDBJ databases">
        <authorList>
            <person name="Nowell W R."/>
        </authorList>
    </citation>
    <scope>NUCLEOTIDE SEQUENCE</scope>
</reference>
<dbReference type="OrthoDB" id="10004053at2759"/>
<feature type="region of interest" description="Disordered" evidence="1">
    <location>
        <begin position="144"/>
        <end position="165"/>
    </location>
</feature>
<feature type="compositionally biased region" description="Basic residues" evidence="1">
    <location>
        <begin position="144"/>
        <end position="155"/>
    </location>
</feature>
<proteinExistence type="predicted"/>
<evidence type="ECO:0000313" key="3">
    <source>
        <dbReference type="EMBL" id="CAF3049517.1"/>
    </source>
</evidence>
<evidence type="ECO:0000256" key="2">
    <source>
        <dbReference type="SAM" id="Phobius"/>
    </source>
</evidence>
<accession>A0A817M0R3</accession>
<feature type="region of interest" description="Disordered" evidence="1">
    <location>
        <begin position="261"/>
        <end position="296"/>
    </location>
</feature>
<dbReference type="Proteomes" id="UP000663825">
    <property type="component" value="Unassembled WGS sequence"/>
</dbReference>
<feature type="compositionally biased region" description="Polar residues" evidence="1">
    <location>
        <begin position="274"/>
        <end position="284"/>
    </location>
</feature>
<keyword evidence="2" id="KW-0812">Transmembrane</keyword>
<gene>
    <name evidence="3" type="ORF">TIS948_LOCUS3941</name>
</gene>
<dbReference type="EMBL" id="CAJNXB010000404">
    <property type="protein sequence ID" value="CAF3049517.1"/>
    <property type="molecule type" value="Genomic_DNA"/>
</dbReference>
<feature type="region of interest" description="Disordered" evidence="1">
    <location>
        <begin position="197"/>
        <end position="232"/>
    </location>
</feature>
<comment type="caution">
    <text evidence="3">The sequence shown here is derived from an EMBL/GenBank/DDBJ whole genome shotgun (WGS) entry which is preliminary data.</text>
</comment>